<proteinExistence type="predicted"/>
<dbReference type="Gene3D" id="2.120.10.80">
    <property type="entry name" value="Kelch-type beta propeller"/>
    <property type="match status" value="2"/>
</dbReference>
<evidence type="ECO:0008006" key="2">
    <source>
        <dbReference type="Google" id="ProtNLM"/>
    </source>
</evidence>
<dbReference type="Pfam" id="PF24681">
    <property type="entry name" value="Kelch_KLHDC2_KLHL20_DRC7"/>
    <property type="match status" value="2"/>
</dbReference>
<dbReference type="InterPro" id="IPR015915">
    <property type="entry name" value="Kelch-typ_b-propeller"/>
</dbReference>
<sequence length="508" mass="57388">MLSSTAEDGEIEGGPRRVNHAAVCVGDRIYSFGGYCTGENYHKRKPIDVHILNTVTFRWTSLPVPRLLSAEGLDMPFQRYGHTVVALDNLIYLWGGRNDELACNVLYCLDTVTLKWSIPQVYGKVPGARDGHSACIIDHFMYIFGGFVENIDRFSQDVYMLDLLTFHWSYVSTQVRAGFADFPYLIISTQKHSKIQSISLISVNLALLPRECRAEAITCWDLTVLVIHQGAPPPYRDFHSATAVGRRMYVFGGRGDLNGPLHSQEEVYCNNIMYLDTATNRWHRPVTHGNTPIGRRSHSSCQYDCYKGLIVAADKLTNSSESFPVLYEGDLYVFGGYNGLLKEHYNDLHRFSPQSNKWCEVFPHGTPPSKRRRQSCLVVGRRLFLFGGTSPMLEAHTVLPVPEDMEPGEIEELMAVPLEEQGDVNIMEMEIIVDGEVVLMDHNDLHVMDFETSLTDPPHGRAEHGDRFVKARQVPPVTTKVLKIVFPRSELRYMTTNNTISRPINSMG</sequence>
<gene>
    <name evidence="1" type="ORF">TGEB3V08_LOCUS2661</name>
</gene>
<reference evidence="1" key="1">
    <citation type="submission" date="2020-11" db="EMBL/GenBank/DDBJ databases">
        <authorList>
            <person name="Tran Van P."/>
        </authorList>
    </citation>
    <scope>NUCLEOTIDE SEQUENCE</scope>
</reference>
<dbReference type="SUPFAM" id="SSF117281">
    <property type="entry name" value="Kelch motif"/>
    <property type="match status" value="2"/>
</dbReference>
<dbReference type="PANTHER" id="PTHR46461:SF1">
    <property type="entry name" value="KELCH DOMAIN-CONTAINING PROTEIN 3"/>
    <property type="match status" value="1"/>
</dbReference>
<accession>A0A7R9JSG4</accession>
<dbReference type="AlphaFoldDB" id="A0A7R9JSG4"/>
<dbReference type="GO" id="GO:0005737">
    <property type="term" value="C:cytoplasm"/>
    <property type="evidence" value="ECO:0007669"/>
    <property type="project" value="TreeGrafter"/>
</dbReference>
<organism evidence="1">
    <name type="scientific">Timema genevievae</name>
    <name type="common">Walking stick</name>
    <dbReference type="NCBI Taxonomy" id="629358"/>
    <lineage>
        <taxon>Eukaryota</taxon>
        <taxon>Metazoa</taxon>
        <taxon>Ecdysozoa</taxon>
        <taxon>Arthropoda</taxon>
        <taxon>Hexapoda</taxon>
        <taxon>Insecta</taxon>
        <taxon>Pterygota</taxon>
        <taxon>Neoptera</taxon>
        <taxon>Polyneoptera</taxon>
        <taxon>Phasmatodea</taxon>
        <taxon>Timematodea</taxon>
        <taxon>Timematoidea</taxon>
        <taxon>Timematidae</taxon>
        <taxon>Timema</taxon>
    </lineage>
</organism>
<protein>
    <recommendedName>
        <fullName evidence="2">Kelch domain-containing protein 3</fullName>
    </recommendedName>
</protein>
<dbReference type="EMBL" id="OE839803">
    <property type="protein sequence ID" value="CAD7588620.1"/>
    <property type="molecule type" value="Genomic_DNA"/>
</dbReference>
<dbReference type="PANTHER" id="PTHR46461">
    <property type="entry name" value="KELCH DOMAIN-CONTAINING PROTEIN 3"/>
    <property type="match status" value="1"/>
</dbReference>
<evidence type="ECO:0000313" key="1">
    <source>
        <dbReference type="EMBL" id="CAD7588620.1"/>
    </source>
</evidence>
<dbReference type="InterPro" id="IPR052637">
    <property type="entry name" value="KLHDC3-like"/>
</dbReference>
<dbReference type="GO" id="GO:0003682">
    <property type="term" value="F:chromatin binding"/>
    <property type="evidence" value="ECO:0007669"/>
    <property type="project" value="InterPro"/>
</dbReference>
<name>A0A7R9JSG4_TIMGE</name>